<dbReference type="EMBL" id="PDDX01000001">
    <property type="protein sequence ID" value="PHI29966.1"/>
    <property type="molecule type" value="Genomic_DNA"/>
</dbReference>
<accession>A0A2C6DFJ9</accession>
<proteinExistence type="predicted"/>
<evidence type="ECO:0000256" key="1">
    <source>
        <dbReference type="ARBA" id="ARBA00022801"/>
    </source>
</evidence>
<sequence length="159" mass="17273">MQVLIMRHGEASFHAESDAARNLTNRGREQTAQMAVWLRTKVSRIDRVLVSPYIRAQQTLDVFKAEFPLPATSDIDVLSELTPGGDPEQTIEYLIALAEDGVDSVLIVSHLPLVGYLVADLCPGVYPPMFSTSAVACVSIDTGEGRGKLEWQQTAGSVS</sequence>
<name>A0A2C6DFJ9_9GAMM</name>
<reference evidence="4" key="2">
    <citation type="submission" date="2017-09" db="EMBL/GenBank/DDBJ databases">
        <title>FDA dAtabase for Regulatory Grade micrObial Sequences (FDA-ARGOS): Supporting development and validation of Infectious Disease Dx tests.</title>
        <authorList>
            <person name="Minogue T."/>
            <person name="Wolcott M."/>
            <person name="Wasieloski L."/>
            <person name="Aguilar W."/>
            <person name="Moore D."/>
            <person name="Tallon L."/>
            <person name="Sadzewicz L."/>
            <person name="Ott S."/>
            <person name="Zhao X."/>
            <person name="Nagaraj S."/>
            <person name="Vavikolanu K."/>
            <person name="Aluvathingal J."/>
            <person name="Nadendla S."/>
            <person name="Sichtig H."/>
        </authorList>
    </citation>
    <scope>NUCLEOTIDE SEQUENCE [LARGE SCALE GENOMIC DNA]</scope>
    <source>
        <strain evidence="4">FDAARGOS_387</strain>
    </source>
</reference>
<organism evidence="2 4">
    <name type="scientific">Budvicia aquatica</name>
    <dbReference type="NCBI Taxonomy" id="82979"/>
    <lineage>
        <taxon>Bacteria</taxon>
        <taxon>Pseudomonadati</taxon>
        <taxon>Pseudomonadota</taxon>
        <taxon>Gammaproteobacteria</taxon>
        <taxon>Enterobacterales</taxon>
        <taxon>Budviciaceae</taxon>
        <taxon>Budvicia</taxon>
    </lineage>
</organism>
<dbReference type="InterPro" id="IPR051021">
    <property type="entry name" value="Mito_Ser/Thr_phosphatase"/>
</dbReference>
<reference evidence="3 5" key="3">
    <citation type="submission" date="2019-03" db="EMBL/GenBank/DDBJ databases">
        <authorList>
            <consortium name="Pathogen Informatics"/>
        </authorList>
    </citation>
    <scope>NUCLEOTIDE SEQUENCE [LARGE SCALE GENOMIC DNA]</scope>
    <source>
        <strain evidence="3 5">NCTC12282</strain>
    </source>
</reference>
<dbReference type="InterPro" id="IPR004449">
    <property type="entry name" value="SixA"/>
</dbReference>
<keyword evidence="1 3" id="KW-0378">Hydrolase</keyword>
<dbReference type="Pfam" id="PF00300">
    <property type="entry name" value="His_Phos_1"/>
    <property type="match status" value="1"/>
</dbReference>
<dbReference type="GO" id="GO:0101006">
    <property type="term" value="F:protein histidine phosphatase activity"/>
    <property type="evidence" value="ECO:0007669"/>
    <property type="project" value="InterPro"/>
</dbReference>
<reference evidence="2" key="1">
    <citation type="submission" date="2017-09" db="EMBL/GenBank/DDBJ databases">
        <title>FDA dAtabase for Regulatory Grade micrObial Sequences (FDA-ARGOS): Supporting development and validation of Infectious Disease Dx tests.</title>
        <authorList>
            <person name="Minogue T."/>
            <person name="Wolcott M."/>
            <person name="Wasieloski L."/>
            <person name="Aguilar W."/>
            <person name="Moore D."/>
            <person name="Tallon L.J."/>
            <person name="Sadzewicz L."/>
            <person name="Ott S."/>
            <person name="Zhao X."/>
            <person name="Nagaraj S."/>
            <person name="Vavikolanu K."/>
            <person name="Aluvathingal J."/>
            <person name="Nadendla S."/>
            <person name="Sichtig H."/>
        </authorList>
    </citation>
    <scope>NUCLEOTIDE SEQUENCE</scope>
    <source>
        <strain evidence="2">FDAARGOS_387</strain>
    </source>
</reference>
<dbReference type="NCBIfam" id="TIGR00249">
    <property type="entry name" value="sixA"/>
    <property type="match status" value="1"/>
</dbReference>
<dbReference type="GO" id="GO:0005737">
    <property type="term" value="C:cytoplasm"/>
    <property type="evidence" value="ECO:0007669"/>
    <property type="project" value="InterPro"/>
</dbReference>
<dbReference type="EC" id="3.1.3.-" evidence="3"/>
<evidence type="ECO:0000313" key="3">
    <source>
        <dbReference type="EMBL" id="VFS48798.1"/>
    </source>
</evidence>
<dbReference type="InterPro" id="IPR029033">
    <property type="entry name" value="His_PPase_superfam"/>
</dbReference>
<dbReference type="PANTHER" id="PTHR20935:SF1">
    <property type="entry name" value="SLL1549 PROTEIN"/>
    <property type="match status" value="1"/>
</dbReference>
<protein>
    <submittedName>
        <fullName evidence="2 3">phosphohistidine phosphatase SixA</fullName>
        <ecNumber evidence="3">3.1.3.-</ecNumber>
    </submittedName>
</protein>
<dbReference type="CDD" id="cd07067">
    <property type="entry name" value="HP_PGM_like"/>
    <property type="match status" value="1"/>
</dbReference>
<dbReference type="Gene3D" id="3.40.50.1240">
    <property type="entry name" value="Phosphoglycerate mutase-like"/>
    <property type="match status" value="1"/>
</dbReference>
<dbReference type="Proteomes" id="UP000373449">
    <property type="component" value="Unassembled WGS sequence"/>
</dbReference>
<dbReference type="EMBL" id="CAADJA010000002">
    <property type="protein sequence ID" value="VFS48798.1"/>
    <property type="molecule type" value="Genomic_DNA"/>
</dbReference>
<dbReference type="STRING" id="1111728.GCA_000427805_01712"/>
<keyword evidence="4" id="KW-1185">Reference proteome</keyword>
<evidence type="ECO:0000313" key="2">
    <source>
        <dbReference type="EMBL" id="PHI29966.1"/>
    </source>
</evidence>
<evidence type="ECO:0000313" key="4">
    <source>
        <dbReference type="Proteomes" id="UP000224974"/>
    </source>
</evidence>
<dbReference type="InterPro" id="IPR013078">
    <property type="entry name" value="His_Pase_superF_clade-1"/>
</dbReference>
<dbReference type="Proteomes" id="UP000224974">
    <property type="component" value="Unassembled WGS sequence"/>
</dbReference>
<dbReference type="AlphaFoldDB" id="A0A2C6DFJ9"/>
<dbReference type="SMART" id="SM00855">
    <property type="entry name" value="PGAM"/>
    <property type="match status" value="1"/>
</dbReference>
<dbReference type="SUPFAM" id="SSF53254">
    <property type="entry name" value="Phosphoglycerate mutase-like"/>
    <property type="match status" value="1"/>
</dbReference>
<gene>
    <name evidence="2" type="primary">sixA</name>
    <name evidence="2" type="ORF">CRN84_11770</name>
    <name evidence="3" type="ORF">NCTC12282_03382</name>
</gene>
<evidence type="ECO:0000313" key="5">
    <source>
        <dbReference type="Proteomes" id="UP000373449"/>
    </source>
</evidence>
<dbReference type="OrthoDB" id="92610at2"/>
<dbReference type="PANTHER" id="PTHR20935">
    <property type="entry name" value="PHOSPHOGLYCERATE MUTASE-RELATED"/>
    <property type="match status" value="1"/>
</dbReference>
<dbReference type="RefSeq" id="WP_029096438.1">
    <property type="nucleotide sequence ID" value="NZ_CAADJA010000002.1"/>
</dbReference>